<dbReference type="EMBL" id="JBHRXV010000001">
    <property type="protein sequence ID" value="MFC3710975.1"/>
    <property type="molecule type" value="Genomic_DNA"/>
</dbReference>
<evidence type="ECO:0000313" key="3">
    <source>
        <dbReference type="EMBL" id="MFC3710975.1"/>
    </source>
</evidence>
<dbReference type="SUPFAM" id="SSF48452">
    <property type="entry name" value="TPR-like"/>
    <property type="match status" value="1"/>
</dbReference>
<feature type="chain" id="PRO_5047460204" evidence="2">
    <location>
        <begin position="24"/>
        <end position="330"/>
    </location>
</feature>
<dbReference type="RefSeq" id="WP_380855004.1">
    <property type="nucleotide sequence ID" value="NZ_JBHRXV010000001.1"/>
</dbReference>
<dbReference type="InterPro" id="IPR011990">
    <property type="entry name" value="TPR-like_helical_dom_sf"/>
</dbReference>
<keyword evidence="4" id="KW-1185">Reference proteome</keyword>
<proteinExistence type="predicted"/>
<accession>A0ABV7X6B3</accession>
<gene>
    <name evidence="3" type="ORF">ACFOMD_00210</name>
</gene>
<comment type="caution">
    <text evidence="3">The sequence shown here is derived from an EMBL/GenBank/DDBJ whole genome shotgun (WGS) entry which is preliminary data.</text>
</comment>
<dbReference type="Proteomes" id="UP001595615">
    <property type="component" value="Unassembled WGS sequence"/>
</dbReference>
<keyword evidence="1" id="KW-0802">TPR repeat</keyword>
<dbReference type="InterPro" id="IPR019734">
    <property type="entry name" value="TPR_rpt"/>
</dbReference>
<protein>
    <submittedName>
        <fullName evidence="3">Tetratricopeptide repeat protein</fullName>
    </submittedName>
</protein>
<evidence type="ECO:0000256" key="2">
    <source>
        <dbReference type="SAM" id="SignalP"/>
    </source>
</evidence>
<organism evidence="3 4">
    <name type="scientific">Sphingoaurantiacus capsulatus</name>
    <dbReference type="NCBI Taxonomy" id="1771310"/>
    <lineage>
        <taxon>Bacteria</taxon>
        <taxon>Pseudomonadati</taxon>
        <taxon>Pseudomonadota</taxon>
        <taxon>Alphaproteobacteria</taxon>
        <taxon>Sphingomonadales</taxon>
        <taxon>Sphingosinicellaceae</taxon>
        <taxon>Sphingoaurantiacus</taxon>
    </lineage>
</organism>
<reference evidence="4" key="1">
    <citation type="journal article" date="2019" name="Int. J. Syst. Evol. Microbiol.">
        <title>The Global Catalogue of Microorganisms (GCM) 10K type strain sequencing project: providing services to taxonomists for standard genome sequencing and annotation.</title>
        <authorList>
            <consortium name="The Broad Institute Genomics Platform"/>
            <consortium name="The Broad Institute Genome Sequencing Center for Infectious Disease"/>
            <person name="Wu L."/>
            <person name="Ma J."/>
        </authorList>
    </citation>
    <scope>NUCLEOTIDE SEQUENCE [LARGE SCALE GENOMIC DNA]</scope>
    <source>
        <strain evidence="4">KCTC 42644</strain>
    </source>
</reference>
<dbReference type="Pfam" id="PF13181">
    <property type="entry name" value="TPR_8"/>
    <property type="match status" value="2"/>
</dbReference>
<dbReference type="Gene3D" id="1.25.40.10">
    <property type="entry name" value="Tetratricopeptide repeat domain"/>
    <property type="match status" value="1"/>
</dbReference>
<feature type="repeat" description="TPR" evidence="1">
    <location>
        <begin position="161"/>
        <end position="194"/>
    </location>
</feature>
<keyword evidence="2" id="KW-0732">Signal</keyword>
<evidence type="ECO:0000256" key="1">
    <source>
        <dbReference type="PROSITE-ProRule" id="PRU00339"/>
    </source>
</evidence>
<evidence type="ECO:0000313" key="4">
    <source>
        <dbReference type="Proteomes" id="UP001595615"/>
    </source>
</evidence>
<name>A0ABV7X6B3_9SPHN</name>
<feature type="signal peptide" evidence="2">
    <location>
        <begin position="1"/>
        <end position="23"/>
    </location>
</feature>
<sequence>MLKTSLTAALLASALAIAAPAAAQPTGDSPQGTSLLGQPLITYANRNANVAPVETLARAARDAKAAFDAGMTADNATWYGRILFYQGYTKESLAVYDAALKRFPNSAKLLRHRAHRLFSLRQFDASIEAGLKADKLYQGQPLEREKPGPDYFKGDPDIVQFYLYYHLGQAYFAKRDYANAAKYFTKSGETSMFDRDLSNETASTYWRYLSLARGGNMIEAQKLIDGYDVRLFHLHPTGGSDVYFDAIQLFKGNRAANTFFSNTDSGRAFATADATAASTSYSLANYHLLMGNRDEAKQWLKRAMSVDAWSFFARIQAEADWVALFPGEKP</sequence>
<dbReference type="PROSITE" id="PS50005">
    <property type="entry name" value="TPR"/>
    <property type="match status" value="1"/>
</dbReference>